<dbReference type="AlphaFoldDB" id="A0A381W8P6"/>
<feature type="domain" description="PpiC" evidence="1">
    <location>
        <begin position="116"/>
        <end position="233"/>
    </location>
</feature>
<proteinExistence type="predicted"/>
<reference evidence="2" key="1">
    <citation type="submission" date="2018-05" db="EMBL/GenBank/DDBJ databases">
        <authorList>
            <person name="Lanie J.A."/>
            <person name="Ng W.-L."/>
            <person name="Kazmierczak K.M."/>
            <person name="Andrzejewski T.M."/>
            <person name="Davidsen T.M."/>
            <person name="Wayne K.J."/>
            <person name="Tettelin H."/>
            <person name="Glass J.I."/>
            <person name="Rusch D."/>
            <person name="Podicherti R."/>
            <person name="Tsui H.-C.T."/>
            <person name="Winkler M.E."/>
        </authorList>
    </citation>
    <scope>NUCLEOTIDE SEQUENCE</scope>
</reference>
<dbReference type="GO" id="GO:0003755">
    <property type="term" value="F:peptidyl-prolyl cis-trans isomerase activity"/>
    <property type="evidence" value="ECO:0007669"/>
    <property type="project" value="InterPro"/>
</dbReference>
<dbReference type="InterPro" id="IPR000297">
    <property type="entry name" value="PPIase_PpiC"/>
</dbReference>
<evidence type="ECO:0000313" key="2">
    <source>
        <dbReference type="EMBL" id="SVA48852.1"/>
    </source>
</evidence>
<dbReference type="InterPro" id="IPR027304">
    <property type="entry name" value="Trigger_fact/SurA_dom_sf"/>
</dbReference>
<gene>
    <name evidence="2" type="ORF">METZ01_LOCUS101706</name>
</gene>
<sequence>MSNTTSRPFFFQRALREPVVHFTLIAVIFFLVTEFVSSGRREVIEIDRQEVAWRIQQIEGDTPLSEEERRLAERAYIDEQILAREARILGFDDDQRIRSILSQKMLHILSGGVIQPTEAELRAYYKENELRYVRGPSVTVDEVVVMAGGSGTLPPELGTGLDVERFAENERLRHAVLTEVTIDDLSLVFGPETAAKVFEAEPGVWVGPQQTTLGEHWFRVTDRFDEVIPPAFDAILGQVRYDWIGEKEEALLQERIAELRELYSVKFIGEGPSR</sequence>
<organism evidence="2">
    <name type="scientific">marine metagenome</name>
    <dbReference type="NCBI Taxonomy" id="408172"/>
    <lineage>
        <taxon>unclassified sequences</taxon>
        <taxon>metagenomes</taxon>
        <taxon>ecological metagenomes</taxon>
    </lineage>
</organism>
<dbReference type="SUPFAM" id="SSF109998">
    <property type="entry name" value="Triger factor/SurA peptide-binding domain-like"/>
    <property type="match status" value="1"/>
</dbReference>
<evidence type="ECO:0000259" key="1">
    <source>
        <dbReference type="Pfam" id="PF13145"/>
    </source>
</evidence>
<dbReference type="EMBL" id="UINC01011034">
    <property type="protein sequence ID" value="SVA48852.1"/>
    <property type="molecule type" value="Genomic_DNA"/>
</dbReference>
<accession>A0A381W8P6</accession>
<name>A0A381W8P6_9ZZZZ</name>
<dbReference type="Pfam" id="PF13145">
    <property type="entry name" value="Rotamase_2"/>
    <property type="match status" value="1"/>
</dbReference>
<protein>
    <recommendedName>
        <fullName evidence="1">PpiC domain-containing protein</fullName>
    </recommendedName>
</protein>